<dbReference type="RefSeq" id="WP_147275713.1">
    <property type="nucleotide sequence ID" value="NZ_QASA01000001.1"/>
</dbReference>
<feature type="region of interest" description="Disordered" evidence="1">
    <location>
        <begin position="223"/>
        <end position="244"/>
    </location>
</feature>
<dbReference type="Proteomes" id="UP000253919">
    <property type="component" value="Unassembled WGS sequence"/>
</dbReference>
<evidence type="ECO:0000313" key="2">
    <source>
        <dbReference type="EMBL" id="RDC64855.1"/>
    </source>
</evidence>
<accession>A0A369QMG2</accession>
<proteinExistence type="predicted"/>
<sequence length="244" mass="27413">MRINLPSKTAISFFCVWVLVWCLGFSTTVQATHIRAGEITAQSDTTLPVANRNPLRYFFKMVQYADVNSAADNPTAILSFGDGTSQEVERADHKKITPDTWRNVYYFEHIYTGGDTYRLVYYEVNRSKNVVNMTQSDQQDFVLTTFITIDVFEPINHTPQLLVPPIDVATSGQLFVHNPGAFDADGDSLAFRLFPSQQNLTDDRDKPQIADVFGFQYPNNFGGTALPNPPGGHLRLPLMPERAN</sequence>
<evidence type="ECO:0000256" key="1">
    <source>
        <dbReference type="SAM" id="MobiDB-lite"/>
    </source>
</evidence>
<protein>
    <submittedName>
        <fullName evidence="2">Uncharacterized protein</fullName>
    </submittedName>
</protein>
<dbReference type="OrthoDB" id="1123245at2"/>
<dbReference type="AlphaFoldDB" id="A0A369QMG2"/>
<organism evidence="2 3">
    <name type="scientific">Adhaeribacter pallidiroseus</name>
    <dbReference type="NCBI Taxonomy" id="2072847"/>
    <lineage>
        <taxon>Bacteria</taxon>
        <taxon>Pseudomonadati</taxon>
        <taxon>Bacteroidota</taxon>
        <taxon>Cytophagia</taxon>
        <taxon>Cytophagales</taxon>
        <taxon>Hymenobacteraceae</taxon>
        <taxon>Adhaeribacter</taxon>
    </lineage>
</organism>
<comment type="caution">
    <text evidence="2">The sequence shown here is derived from an EMBL/GenBank/DDBJ whole genome shotgun (WGS) entry which is preliminary data.</text>
</comment>
<dbReference type="EMBL" id="QASA01000001">
    <property type="protein sequence ID" value="RDC64855.1"/>
    <property type="molecule type" value="Genomic_DNA"/>
</dbReference>
<gene>
    <name evidence="2" type="ORF">AHMF7616_03476</name>
</gene>
<evidence type="ECO:0000313" key="3">
    <source>
        <dbReference type="Proteomes" id="UP000253919"/>
    </source>
</evidence>
<name>A0A369QMG2_9BACT</name>
<keyword evidence="3" id="KW-1185">Reference proteome</keyword>
<reference evidence="2 3" key="1">
    <citation type="submission" date="2018-04" db="EMBL/GenBank/DDBJ databases">
        <title>Adhaeribacter sp. HMF7616 genome sequencing and assembly.</title>
        <authorList>
            <person name="Kang H."/>
            <person name="Kang J."/>
            <person name="Cha I."/>
            <person name="Kim H."/>
            <person name="Joh K."/>
        </authorList>
    </citation>
    <scope>NUCLEOTIDE SEQUENCE [LARGE SCALE GENOMIC DNA]</scope>
    <source>
        <strain evidence="2 3">HMF7616</strain>
    </source>
</reference>